<organism evidence="2 3">
    <name type="scientific">Aureispira anguillae</name>
    <dbReference type="NCBI Taxonomy" id="2864201"/>
    <lineage>
        <taxon>Bacteria</taxon>
        <taxon>Pseudomonadati</taxon>
        <taxon>Bacteroidota</taxon>
        <taxon>Saprospiria</taxon>
        <taxon>Saprospirales</taxon>
        <taxon>Saprospiraceae</taxon>
        <taxon>Aureispira</taxon>
    </lineage>
</organism>
<reference evidence="2" key="1">
    <citation type="submission" date="2022-09" db="EMBL/GenBank/DDBJ databases">
        <title>Aureispira anguillicida sp. nov., isolated from Leptocephalus of Japanese eel Anguilla japonica.</title>
        <authorList>
            <person name="Yuasa K."/>
            <person name="Mekata T."/>
            <person name="Ikunari K."/>
        </authorList>
    </citation>
    <scope>NUCLEOTIDE SEQUENCE</scope>
    <source>
        <strain evidence="2">EL160426</strain>
    </source>
</reference>
<dbReference type="EMBL" id="AP026867">
    <property type="protein sequence ID" value="BDS13526.1"/>
    <property type="molecule type" value="Genomic_DNA"/>
</dbReference>
<keyword evidence="3" id="KW-1185">Reference proteome</keyword>
<feature type="region of interest" description="Disordered" evidence="1">
    <location>
        <begin position="666"/>
        <end position="695"/>
    </location>
</feature>
<gene>
    <name evidence="2" type="ORF">AsAng_0042650</name>
</gene>
<evidence type="ECO:0000256" key="1">
    <source>
        <dbReference type="SAM" id="MobiDB-lite"/>
    </source>
</evidence>
<dbReference type="AlphaFoldDB" id="A0A916DVX7"/>
<protein>
    <submittedName>
        <fullName evidence="2">Uncharacterized protein</fullName>
    </submittedName>
</protein>
<proteinExistence type="predicted"/>
<name>A0A916DVX7_9BACT</name>
<dbReference type="Proteomes" id="UP001060919">
    <property type="component" value="Chromosome"/>
</dbReference>
<feature type="compositionally biased region" description="Acidic residues" evidence="1">
    <location>
        <begin position="668"/>
        <end position="679"/>
    </location>
</feature>
<dbReference type="KEGG" id="aup:AsAng_0042650"/>
<feature type="compositionally biased region" description="Basic and acidic residues" evidence="1">
    <location>
        <begin position="680"/>
        <end position="691"/>
    </location>
</feature>
<sequence>MQDQFNLNTQIAKTLEREQLKEVWLEFMQQLSGDVWTDYNAHDPGITIMEQLCDTMSKINKRATTPIQNLLNSQSRKKREEINNAFYDAVEILPSNPVTQDDYRILIIDRIQYVKNAWVDPVRDNMQGIRGLYRILLQIDETARTEDGIRRIKKEVFALFNQHRNLCEDIESIQVLEVDKIEIFADIDIHSEAIAEEVLAEILFHLEEHLNPSIQFHTLEDLLEKGYSVDEAFDGPPPVHGLILKSDLRSMTQEVYVSKLIEIVQGVEGVRRITYFRVDKNGIPVDSDIIPIRQNTYPVLDMDTIDERFADNADYPLQFFRGALNYELDLNTANQLLYSLYARYKKGYQMKMLYHEKDFPSTISLKEVERYDSLQNSLPVTYGVNELGLPDYAQATRERIAMVKQLRGYLLFFEQTLSNYLSQLANVRKLFSIDKDINKTYYSNTPDTIPGIYDLISNPTVEHVSSQNKDFSLAEARAKALELFNEKVAQVTKKFDPYVDRRNRFLDHLLGRFGEQFSTDFLLKVSNYVGVGHDDDESNPEIELINAKIEFLQNYINISKNRGKGFDYLGETLDDWNVSGLEKRASLLLNIKSSGNKSVLDAFNGKDDDNDAFDALETVLDFVPKDTKEGFIRLDSLYEIHNTFGIDEEELDDDLKDELDRLRTSLKEDEETQDSEEEKDANQDPVDKDQKEDSEDTIDYTKRFVFRADSRNELIKNLMAHGILSHNYIVLPTKDKQSFSIYYKGKRKLGVFKIREVSTRLAARKEIEKLIKYLHKLNKYSEGMHVVEHILLRPQAQDQHGFVLTDDQDVIILESYEFGDIEQQRAYSDELISVGIYPENYSLRQDDQNNYVIALADNYDVFIAKHPVVFKSKTDAQDKILDIIDYIRSFKKSDVPIYDNIKFTTKQRKGNTTHSEKDFYSLTLSVVLPTWPSRFQNSDFRDLLRNIIVLNAPVYVHIDFLWLDSEAMHSFEEVYFDWLQERIAHHPRQPELDEKAQRVMDLLMHNH</sequence>
<accession>A0A916DVX7</accession>
<evidence type="ECO:0000313" key="2">
    <source>
        <dbReference type="EMBL" id="BDS13526.1"/>
    </source>
</evidence>
<dbReference type="RefSeq" id="WP_264788793.1">
    <property type="nucleotide sequence ID" value="NZ_AP026867.1"/>
</dbReference>
<evidence type="ECO:0000313" key="3">
    <source>
        <dbReference type="Proteomes" id="UP001060919"/>
    </source>
</evidence>